<dbReference type="EMBL" id="JACEUX010000003">
    <property type="protein sequence ID" value="MBA5247681.1"/>
    <property type="molecule type" value="Genomic_DNA"/>
</dbReference>
<dbReference type="GO" id="GO:0006631">
    <property type="term" value="P:fatty acid metabolic process"/>
    <property type="evidence" value="ECO:0007669"/>
    <property type="project" value="TreeGrafter"/>
</dbReference>
<evidence type="ECO:0000256" key="2">
    <source>
        <dbReference type="ARBA" id="ARBA00022598"/>
    </source>
</evidence>
<gene>
    <name evidence="5" type="ORF">H1R16_05330</name>
    <name evidence="4" type="ORF">H2507_10920</name>
</gene>
<proteinExistence type="inferred from homology"/>
<reference evidence="4" key="4">
    <citation type="submission" date="2020-07" db="EMBL/GenBank/DDBJ databases">
        <authorList>
            <person name="Yang C."/>
        </authorList>
    </citation>
    <scope>NUCLEOTIDE SEQUENCE</scope>
    <source>
        <strain evidence="4">Cx-624</strain>
    </source>
</reference>
<evidence type="ECO:0000313" key="6">
    <source>
        <dbReference type="Proteomes" id="UP000515349"/>
    </source>
</evidence>
<comment type="similarity">
    <text evidence="1">Belongs to the ATP-dependent AMP-binding enzyme family.</text>
</comment>
<dbReference type="PANTHER" id="PTHR43201:SF5">
    <property type="entry name" value="MEDIUM-CHAIN ACYL-COA LIGASE ACSF2, MITOCHONDRIAL"/>
    <property type="match status" value="1"/>
</dbReference>
<organism evidence="5 6">
    <name type="scientific">Marnyiella aurantia</name>
    <dbReference type="NCBI Taxonomy" id="2758037"/>
    <lineage>
        <taxon>Bacteria</taxon>
        <taxon>Pseudomonadati</taxon>
        <taxon>Bacteroidota</taxon>
        <taxon>Flavobacteriia</taxon>
        <taxon>Flavobacteriales</taxon>
        <taxon>Weeksellaceae</taxon>
        <taxon>Marnyiella</taxon>
    </lineage>
</organism>
<reference evidence="7" key="3">
    <citation type="submission" date="2020-07" db="EMBL/GenBank/DDBJ databases">
        <title>Flavobacterium sp. xlx-214.</title>
        <authorList>
            <person name="Yang C."/>
        </authorList>
    </citation>
    <scope>NUCLEOTIDE SEQUENCE [LARGE SCALE GENOMIC DNA]</scope>
    <source>
        <strain evidence="7">CX-624</strain>
    </source>
</reference>
<evidence type="ECO:0000313" key="7">
    <source>
        <dbReference type="Proteomes" id="UP000539710"/>
    </source>
</evidence>
<dbReference type="PANTHER" id="PTHR43201">
    <property type="entry name" value="ACYL-COA SYNTHETASE"/>
    <property type="match status" value="1"/>
</dbReference>
<dbReference type="Proteomes" id="UP000539710">
    <property type="component" value="Unassembled WGS sequence"/>
</dbReference>
<dbReference type="RefSeq" id="WP_181887773.1">
    <property type="nucleotide sequence ID" value="NZ_CP059472.1"/>
</dbReference>
<dbReference type="InterPro" id="IPR042099">
    <property type="entry name" value="ANL_N_sf"/>
</dbReference>
<dbReference type="KEGG" id="cbau:H1R16_05330"/>
<evidence type="ECO:0000259" key="3">
    <source>
        <dbReference type="Pfam" id="PF00501"/>
    </source>
</evidence>
<accession>A0A7D7QX64</accession>
<name>A0A7D7QX64_9FLAO</name>
<dbReference type="Gene3D" id="3.30.300.30">
    <property type="match status" value="1"/>
</dbReference>
<dbReference type="Gene3D" id="3.40.50.12780">
    <property type="entry name" value="N-terminal domain of ligase-like"/>
    <property type="match status" value="1"/>
</dbReference>
<evidence type="ECO:0000313" key="4">
    <source>
        <dbReference type="EMBL" id="MBA5247681.1"/>
    </source>
</evidence>
<dbReference type="SUPFAM" id="SSF56801">
    <property type="entry name" value="Acetyl-CoA synthetase-like"/>
    <property type="match status" value="1"/>
</dbReference>
<reference evidence="5" key="1">
    <citation type="submission" date="2020-07" db="EMBL/GenBank/DDBJ databases">
        <title>Chryseobacterium sp. CX-624.</title>
        <authorList>
            <person name="Yang C."/>
        </authorList>
    </citation>
    <scope>NUCLEOTIDE SEQUENCE</scope>
    <source>
        <strain evidence="5">CX-624</strain>
    </source>
</reference>
<dbReference type="AlphaFoldDB" id="A0A7D7QX64"/>
<evidence type="ECO:0000313" key="5">
    <source>
        <dbReference type="EMBL" id="QMS99430.1"/>
    </source>
</evidence>
<dbReference type="EMBL" id="CP059472">
    <property type="protein sequence ID" value="QMS99430.1"/>
    <property type="molecule type" value="Genomic_DNA"/>
</dbReference>
<dbReference type="InterPro" id="IPR045851">
    <property type="entry name" value="AMP-bd_C_sf"/>
</dbReference>
<feature type="domain" description="AMP-dependent synthetase/ligase" evidence="3">
    <location>
        <begin position="42"/>
        <end position="187"/>
    </location>
</feature>
<keyword evidence="7" id="KW-1185">Reference proteome</keyword>
<dbReference type="InterPro" id="IPR000873">
    <property type="entry name" value="AMP-dep_synth/lig_dom"/>
</dbReference>
<dbReference type="Proteomes" id="UP000515349">
    <property type="component" value="Chromosome"/>
</dbReference>
<reference evidence="6" key="2">
    <citation type="submission" date="2020-07" db="EMBL/GenBank/DDBJ databases">
        <title>Chryseobacterium sp.cx-624.</title>
        <authorList>
            <person name="Yang C."/>
        </authorList>
    </citation>
    <scope>NUCLEOTIDE SEQUENCE [LARGE SCALE GENOMIC DNA]</scope>
    <source>
        <strain evidence="6">cx-624</strain>
    </source>
</reference>
<protein>
    <submittedName>
        <fullName evidence="5">AMP-binding protein</fullName>
    </submittedName>
</protein>
<evidence type="ECO:0000256" key="1">
    <source>
        <dbReference type="ARBA" id="ARBA00006432"/>
    </source>
</evidence>
<dbReference type="Pfam" id="PF00501">
    <property type="entry name" value="AMP-binding"/>
    <property type="match status" value="1"/>
</dbReference>
<dbReference type="GO" id="GO:0031956">
    <property type="term" value="F:medium-chain fatty acid-CoA ligase activity"/>
    <property type="evidence" value="ECO:0007669"/>
    <property type="project" value="TreeGrafter"/>
</dbReference>
<keyword evidence="2" id="KW-0436">Ligase</keyword>
<sequence>MLTVNFNAFNLNNLSAQTDFENKVLNLIVKWYSSSETVEVQTSGSTGVPKVLNVEKKRMRHSAMMTCNFLGLQEGDSALVCLPVEYISGKMMIVRALERKLKLHVVNPSAKPLKELEQRVDFCAMSPLQVENSLDKIHLIKNLIIGGAQVSESLKHKISKNIPESSTSRIFETYGMSETLSHIALKQIYPEAEECFTVMDGVKISQDGRACLEIAAPSLTPSLLHTNDVVELQGPNRFKFVGRADNIINSGGLKIQPEQVESILRQYLDAEAVVGGVPDILLGQKLVVVVEGENTSEIRSGLIEAFKGIRTALSKNHVPKDVMFLSTFPRLPNGKINRRSIFK</sequence>